<proteinExistence type="inferred from homology"/>
<reference evidence="4" key="1">
    <citation type="submission" date="2017-01" db="EMBL/GenBank/DDBJ databases">
        <authorList>
            <person name="Varghese N."/>
            <person name="Submissions S."/>
        </authorList>
    </citation>
    <scope>NUCLEOTIDE SEQUENCE [LARGE SCALE GENOMIC DNA]</scope>
    <source>
        <strain evidence="4">DSM 21768</strain>
    </source>
</reference>
<dbReference type="InterPro" id="IPR001753">
    <property type="entry name" value="Enoyl-CoA_hydra/iso"/>
</dbReference>
<dbReference type="Proteomes" id="UP000187495">
    <property type="component" value="Unassembled WGS sequence"/>
</dbReference>
<evidence type="ECO:0000256" key="2">
    <source>
        <dbReference type="RuleBase" id="RU003707"/>
    </source>
</evidence>
<dbReference type="Gene3D" id="3.90.226.10">
    <property type="entry name" value="2-enoyl-CoA Hydratase, Chain A, domain 1"/>
    <property type="match status" value="1"/>
</dbReference>
<protein>
    <submittedName>
        <fullName evidence="3">Enoyl-CoA hydratase/carnithine racemase</fullName>
    </submittedName>
</protein>
<dbReference type="STRING" id="34061.B0189_04610"/>
<dbReference type="RefSeq" id="WP_076554821.1">
    <property type="nucleotide sequence ID" value="NZ_FTNU01000003.1"/>
</dbReference>
<dbReference type="SUPFAM" id="SSF52096">
    <property type="entry name" value="ClpP/crotonase"/>
    <property type="match status" value="1"/>
</dbReference>
<evidence type="ECO:0000256" key="1">
    <source>
        <dbReference type="ARBA" id="ARBA00005254"/>
    </source>
</evidence>
<keyword evidence="4" id="KW-1185">Reference proteome</keyword>
<dbReference type="InterPro" id="IPR045002">
    <property type="entry name" value="Ech1-like"/>
</dbReference>
<dbReference type="CDD" id="cd06558">
    <property type="entry name" value="crotonase-like"/>
    <property type="match status" value="1"/>
</dbReference>
<dbReference type="EMBL" id="FTNU01000003">
    <property type="protein sequence ID" value="SIR83602.1"/>
    <property type="molecule type" value="Genomic_DNA"/>
</dbReference>
<gene>
    <name evidence="3" type="ORF">SAMN02745664_103120</name>
</gene>
<dbReference type="AlphaFoldDB" id="A0A1N7E630"/>
<sequence>MKRYQTITLQVQDGIATLCLNRPDKKNAINFLMIDELLDVAKQLQKSRDIFAVKIMGAKGDFSAGLDLGELNNPKNTLSAIYQLIKPSMSKFQRVCLIWQQLPMPVIAVVQGVCLGGGLQLALGADIRIVDHKAKIALLEAKWGLVADMGITHTAYGVRSDVLKQLAMTAEMLSSVKACELGLMTHVSDMPELMADDLIAKISSRSPDAVLAAKRVVNAAHCINHAALYQEKYWQLKLLIGKNRRLAIAKAYQDGITFVKRQFR</sequence>
<dbReference type="Pfam" id="PF00378">
    <property type="entry name" value="ECH_1"/>
    <property type="match status" value="1"/>
</dbReference>
<name>A0A1N7E630_9GAMM</name>
<dbReference type="GO" id="GO:0016853">
    <property type="term" value="F:isomerase activity"/>
    <property type="evidence" value="ECO:0007669"/>
    <property type="project" value="InterPro"/>
</dbReference>
<organism evidence="3 4">
    <name type="scientific">Moraxella cuniculi DSM 21768</name>
    <dbReference type="NCBI Taxonomy" id="1122245"/>
    <lineage>
        <taxon>Bacteria</taxon>
        <taxon>Pseudomonadati</taxon>
        <taxon>Pseudomonadota</taxon>
        <taxon>Gammaproteobacteria</taxon>
        <taxon>Moraxellales</taxon>
        <taxon>Moraxellaceae</taxon>
        <taxon>Moraxella</taxon>
    </lineage>
</organism>
<dbReference type="NCBIfam" id="NF005699">
    <property type="entry name" value="PRK07509.1"/>
    <property type="match status" value="1"/>
</dbReference>
<dbReference type="InterPro" id="IPR029045">
    <property type="entry name" value="ClpP/crotonase-like_dom_sf"/>
</dbReference>
<dbReference type="PROSITE" id="PS00166">
    <property type="entry name" value="ENOYL_COA_HYDRATASE"/>
    <property type="match status" value="1"/>
</dbReference>
<comment type="similarity">
    <text evidence="1 2">Belongs to the enoyl-CoA hydratase/isomerase family.</text>
</comment>
<dbReference type="PANTHER" id="PTHR43149">
    <property type="entry name" value="ENOYL-COA HYDRATASE"/>
    <property type="match status" value="1"/>
</dbReference>
<accession>A0A1N7E630</accession>
<dbReference type="PANTHER" id="PTHR43149:SF1">
    <property type="entry name" value="DELTA(3,5)-DELTA(2,4)-DIENOYL-COA ISOMERASE, MITOCHONDRIAL"/>
    <property type="match status" value="1"/>
</dbReference>
<dbReference type="InterPro" id="IPR018376">
    <property type="entry name" value="Enoyl-CoA_hyd/isom_CS"/>
</dbReference>
<evidence type="ECO:0000313" key="3">
    <source>
        <dbReference type="EMBL" id="SIR83602.1"/>
    </source>
</evidence>
<evidence type="ECO:0000313" key="4">
    <source>
        <dbReference type="Proteomes" id="UP000187495"/>
    </source>
</evidence>